<feature type="domain" description="HTH psq-type" evidence="3">
    <location>
        <begin position="22"/>
        <end position="62"/>
    </location>
</feature>
<comment type="caution">
    <text evidence="4">The sequence shown here is derived from an EMBL/GenBank/DDBJ whole genome shotgun (WGS) entry which is preliminary data.</text>
</comment>
<feature type="compositionally biased region" description="Basic residues" evidence="1">
    <location>
        <begin position="476"/>
        <end position="493"/>
    </location>
</feature>
<reference evidence="4" key="1">
    <citation type="submission" date="2021-04" db="EMBL/GenBank/DDBJ databases">
        <authorList>
            <person name="Tunstrom K."/>
        </authorList>
    </citation>
    <scope>NUCLEOTIDE SEQUENCE</scope>
</reference>
<dbReference type="Proteomes" id="UP000691718">
    <property type="component" value="Unassembled WGS sequence"/>
</dbReference>
<feature type="compositionally biased region" description="Basic and acidic residues" evidence="1">
    <location>
        <begin position="459"/>
        <end position="469"/>
    </location>
</feature>
<dbReference type="PANTHER" id="PTHR19303">
    <property type="entry name" value="TRANSPOSON"/>
    <property type="match status" value="1"/>
</dbReference>
<dbReference type="Pfam" id="PF05225">
    <property type="entry name" value="HTH_psq"/>
    <property type="match status" value="1"/>
</dbReference>
<dbReference type="InterPro" id="IPR004875">
    <property type="entry name" value="DDE_SF_endonuclease_dom"/>
</dbReference>
<sequence length="729" mass="82505">MPRKSFKIKPGVRKYGTKSNYTPEILEEALNKIRSGAMSRMDASKHYNIPPVTLYYKLNKKHIKNIGRPITFTAEEEESFQNHLLLLSDVGLSLSMLDFRIIVRDHLNKNNRIVPQFRDNMPGYEWGTLFLERHPLLKEKLSHNIPRKRAQVNREQVAQFFNHFSKESEGVAPQNLYNMDESGFHDDPGKKKLLFRRDCKHPDVIKNSSKSCFTIVFCGNAAGELVPPFFIFKGVKLWSDWLYQAPEGSRMAVSKSGWMETIIFEDWLENQFIPFVKKYEGKKILLCDNLSAHISPKALSLCAENNISFICLIPNSTHLLQPLDVGYFSAVKSAWRKVLNDYRQTCRGKKVLALPKSLFAQLIKKTLQNVNANSSENLRAGFKSCGLYPLSPDTVLNKLPAYASTVDTSDTIGESFVNYIENVRQSDLNTVTKGKKFQLPVVAGKSVSVEEVENYYKEREKTAKTKTGNEVETSQSKKRGRPMGSKNMKKKKQRDPAPSGEVLSTENDSENNEVVDTVEHGEEGDGNELKSQNIGGHAKFVVDAMIHRPPSPEIAEDLYMLDIGDNLSVLQEQEVEPPVIAIRGDFTIGESEEQILWEDKDLPIVEEYVVEPSGDLTASTSYKSGLTRKDDNTEKNDSVRDLVKDAYCIFSNEGSRFLGQIRKVNLSTATVMVSAFQKSFLGGWKWPSKAEILKVKVSDIVSIVKEHQISKKGGITYIEDEILFMEWGE</sequence>
<dbReference type="GO" id="GO:0005634">
    <property type="term" value="C:nucleus"/>
    <property type="evidence" value="ECO:0007669"/>
    <property type="project" value="TreeGrafter"/>
</dbReference>
<evidence type="ECO:0000259" key="2">
    <source>
        <dbReference type="Pfam" id="PF03184"/>
    </source>
</evidence>
<evidence type="ECO:0000313" key="4">
    <source>
        <dbReference type="EMBL" id="CAG4945473.1"/>
    </source>
</evidence>
<accession>A0A8S3W7J3</accession>
<dbReference type="AlphaFoldDB" id="A0A8S3W7J3"/>
<name>A0A8S3W7J3_PARAO</name>
<dbReference type="InterPro" id="IPR007889">
    <property type="entry name" value="HTH_Psq"/>
</dbReference>
<evidence type="ECO:0000256" key="1">
    <source>
        <dbReference type="SAM" id="MobiDB-lite"/>
    </source>
</evidence>
<keyword evidence="5" id="KW-1185">Reference proteome</keyword>
<dbReference type="Pfam" id="PF03184">
    <property type="entry name" value="DDE_1"/>
    <property type="match status" value="1"/>
</dbReference>
<feature type="domain" description="DDE-1" evidence="2">
    <location>
        <begin position="213"/>
        <end position="345"/>
    </location>
</feature>
<dbReference type="EMBL" id="CAJQZP010000209">
    <property type="protein sequence ID" value="CAG4945473.1"/>
    <property type="molecule type" value="Genomic_DNA"/>
</dbReference>
<feature type="region of interest" description="Disordered" evidence="1">
    <location>
        <begin position="459"/>
        <end position="513"/>
    </location>
</feature>
<protein>
    <submittedName>
        <fullName evidence="4">(apollo) hypothetical protein</fullName>
    </submittedName>
</protein>
<dbReference type="InterPro" id="IPR050863">
    <property type="entry name" value="CenT-Element_Derived"/>
</dbReference>
<dbReference type="GO" id="GO:0003677">
    <property type="term" value="F:DNA binding"/>
    <property type="evidence" value="ECO:0007669"/>
    <property type="project" value="InterPro"/>
</dbReference>
<evidence type="ECO:0000259" key="3">
    <source>
        <dbReference type="Pfam" id="PF05225"/>
    </source>
</evidence>
<gene>
    <name evidence="4" type="ORF">PAPOLLO_LOCUS3086</name>
</gene>
<organism evidence="4 5">
    <name type="scientific">Parnassius apollo</name>
    <name type="common">Apollo butterfly</name>
    <name type="synonym">Papilio apollo</name>
    <dbReference type="NCBI Taxonomy" id="110799"/>
    <lineage>
        <taxon>Eukaryota</taxon>
        <taxon>Metazoa</taxon>
        <taxon>Ecdysozoa</taxon>
        <taxon>Arthropoda</taxon>
        <taxon>Hexapoda</taxon>
        <taxon>Insecta</taxon>
        <taxon>Pterygota</taxon>
        <taxon>Neoptera</taxon>
        <taxon>Endopterygota</taxon>
        <taxon>Lepidoptera</taxon>
        <taxon>Glossata</taxon>
        <taxon>Ditrysia</taxon>
        <taxon>Papilionoidea</taxon>
        <taxon>Papilionidae</taxon>
        <taxon>Parnassiinae</taxon>
        <taxon>Parnassini</taxon>
        <taxon>Parnassius</taxon>
        <taxon>Parnassius</taxon>
    </lineage>
</organism>
<evidence type="ECO:0000313" key="5">
    <source>
        <dbReference type="Proteomes" id="UP000691718"/>
    </source>
</evidence>
<proteinExistence type="predicted"/>
<dbReference type="OrthoDB" id="10072016at2759"/>